<accession>A0A6S7FJU5</accession>
<dbReference type="PANTHER" id="PTHR47510:SF3">
    <property type="entry name" value="ENDO_EXONUCLEASE_PHOSPHATASE DOMAIN-CONTAINING PROTEIN"/>
    <property type="match status" value="1"/>
</dbReference>
<reference evidence="1" key="1">
    <citation type="submission" date="2020-04" db="EMBL/GenBank/DDBJ databases">
        <authorList>
            <person name="Alioto T."/>
            <person name="Alioto T."/>
            <person name="Gomez Garrido J."/>
        </authorList>
    </citation>
    <scope>NUCLEOTIDE SEQUENCE</scope>
    <source>
        <strain evidence="1">A484AB</strain>
    </source>
</reference>
<dbReference type="Pfam" id="PF00078">
    <property type="entry name" value="RVT_1"/>
    <property type="match status" value="1"/>
</dbReference>
<dbReference type="EMBL" id="CACRXK020000058">
    <property type="protein sequence ID" value="CAB3977632.1"/>
    <property type="molecule type" value="Genomic_DNA"/>
</dbReference>
<dbReference type="OrthoDB" id="5987290at2759"/>
<dbReference type="Proteomes" id="UP001152795">
    <property type="component" value="Unassembled WGS sequence"/>
</dbReference>
<evidence type="ECO:0000313" key="2">
    <source>
        <dbReference type="Proteomes" id="UP001152795"/>
    </source>
</evidence>
<dbReference type="AlphaFoldDB" id="A0A6S7FJU5"/>
<name>A0A6S7FJU5_PARCT</name>
<comment type="caution">
    <text evidence="1">The sequence shown here is derived from an EMBL/GenBank/DDBJ whole genome shotgun (WGS) entry which is preliminary data.</text>
</comment>
<organism evidence="1 2">
    <name type="scientific">Paramuricea clavata</name>
    <name type="common">Red gorgonian</name>
    <name type="synonym">Violescent sea-whip</name>
    <dbReference type="NCBI Taxonomy" id="317549"/>
    <lineage>
        <taxon>Eukaryota</taxon>
        <taxon>Metazoa</taxon>
        <taxon>Cnidaria</taxon>
        <taxon>Anthozoa</taxon>
        <taxon>Octocorallia</taxon>
        <taxon>Malacalcyonacea</taxon>
        <taxon>Plexauridae</taxon>
        <taxon>Paramuricea</taxon>
    </lineage>
</organism>
<evidence type="ECO:0000313" key="1">
    <source>
        <dbReference type="EMBL" id="CAB3977632.1"/>
    </source>
</evidence>
<dbReference type="PROSITE" id="PS50878">
    <property type="entry name" value="RT_POL"/>
    <property type="match status" value="1"/>
</dbReference>
<dbReference type="PANTHER" id="PTHR47510">
    <property type="entry name" value="REVERSE TRANSCRIPTASE DOMAIN-CONTAINING PROTEIN"/>
    <property type="match status" value="1"/>
</dbReference>
<dbReference type="InterPro" id="IPR043502">
    <property type="entry name" value="DNA/RNA_pol_sf"/>
</dbReference>
<proteinExistence type="predicted"/>
<gene>
    <name evidence="1" type="ORF">PACLA_8A069286</name>
</gene>
<sequence length="772" mass="89095">MIDLIITNKADLVENIKTADTGISDHNLVSFSMDFKPRKVPPRIVTIRNCEKMEIEKFKFDLQNAPWSTCEMFEDVEDKCSVWTDIFKDICEEHAPKRKVKLRRQTLPWMSGALRHKMNRRYKALQKAKKERNNEGLWKEYRKLRNEVTAELRRAKSTYFAELANCQKINTRKYWKILNQASGKESNMKTIRAIKSDTGALVTNDREIANILNKHFATTGEKLAGLLNSHYVPTVELIDRISPTVMEIDIQEENVKENLLRLNTHKATGPDDLPPILLRAAAEEIAPSLTDIFQTSARTATLPSLWKVARIAAAAHKKDDERDRDNYRPLSMLCTPSKLIEKEVHKILVNHIDINPGLLNPNQWAYRKNSSTEALLLHRTEIWRKAVDSNRVVGVVFIDFKKAFDSVPHHQLLLKLQRAGISGNLLLWIRNYLCNRRQFTKIGLCDSEREGVDYGVPQGSVLGPLLFALFCDDLPDCARHDDEELEMYADDTTLTSIGETVDQVILKLNETLGLVSEWCYKNGMTVHPAKTEAMLIKRGTFVGPLPPVQLNGSLVKWPRVKKSKCLGVTLDNKLKWNGHTENVKLAFVRKLKSMGFLPKHMLEDFYWKVIFPSITYCILVWGNCGKTHFKALERLHTRAARIIYRLNWDIPSQEVIHKTGWKTLSSTYKQRVLSTVYKCCYSEAPDQLCQNIITKKDNNLRGLEKLVIPRPETNFLHKSVTFRGAVLWNKLPTNLKNEERHNNFKMLIWQQDLEAMDFTSYTNNNDLNYIYF</sequence>
<protein>
    <submittedName>
        <fullName evidence="1">Uncharacterized protein</fullName>
    </submittedName>
</protein>
<keyword evidence="2" id="KW-1185">Reference proteome</keyword>
<dbReference type="InterPro" id="IPR000477">
    <property type="entry name" value="RT_dom"/>
</dbReference>
<dbReference type="CDD" id="cd01650">
    <property type="entry name" value="RT_nLTR_like"/>
    <property type="match status" value="1"/>
</dbReference>
<dbReference type="SUPFAM" id="SSF56672">
    <property type="entry name" value="DNA/RNA polymerases"/>
    <property type="match status" value="1"/>
</dbReference>